<accession>A0ABQ5UXH3</accession>
<comment type="caution">
    <text evidence="2">The sequence shown here is derived from an EMBL/GenBank/DDBJ whole genome shotgun (WGS) entry which is preliminary data.</text>
</comment>
<proteinExistence type="predicted"/>
<dbReference type="EMBL" id="BSNJ01000002">
    <property type="protein sequence ID" value="GLQ20013.1"/>
    <property type="molecule type" value="Genomic_DNA"/>
</dbReference>
<evidence type="ECO:0000256" key="1">
    <source>
        <dbReference type="SAM" id="MobiDB-lite"/>
    </source>
</evidence>
<reference evidence="2" key="1">
    <citation type="journal article" date="2014" name="Int. J. Syst. Evol. Microbiol.">
        <title>Complete genome of a new Firmicutes species belonging to the dominant human colonic microbiota ('Ruminococcus bicirculans') reveals two chromosomes and a selective capacity to utilize plant glucans.</title>
        <authorList>
            <consortium name="NISC Comparative Sequencing Program"/>
            <person name="Wegmann U."/>
            <person name="Louis P."/>
            <person name="Goesmann A."/>
            <person name="Henrissat B."/>
            <person name="Duncan S.H."/>
            <person name="Flint H.J."/>
        </authorList>
    </citation>
    <scope>NUCLEOTIDE SEQUENCE</scope>
    <source>
        <strain evidence="2">NBRC 108216</strain>
    </source>
</reference>
<evidence type="ECO:0000313" key="2">
    <source>
        <dbReference type="EMBL" id="GLQ20013.1"/>
    </source>
</evidence>
<reference evidence="2" key="2">
    <citation type="submission" date="2023-01" db="EMBL/GenBank/DDBJ databases">
        <title>Draft genome sequence of Algimonas porphyrae strain NBRC 108216.</title>
        <authorList>
            <person name="Sun Q."/>
            <person name="Mori K."/>
        </authorList>
    </citation>
    <scope>NUCLEOTIDE SEQUENCE</scope>
    <source>
        <strain evidence="2">NBRC 108216</strain>
    </source>
</reference>
<evidence type="ECO:0000313" key="3">
    <source>
        <dbReference type="Proteomes" id="UP001161390"/>
    </source>
</evidence>
<dbReference type="RefSeq" id="WP_284370191.1">
    <property type="nucleotide sequence ID" value="NZ_BSNJ01000002.1"/>
</dbReference>
<organism evidence="2 3">
    <name type="scientific">Algimonas porphyrae</name>
    <dbReference type="NCBI Taxonomy" id="1128113"/>
    <lineage>
        <taxon>Bacteria</taxon>
        <taxon>Pseudomonadati</taxon>
        <taxon>Pseudomonadota</taxon>
        <taxon>Alphaproteobacteria</taxon>
        <taxon>Maricaulales</taxon>
        <taxon>Robiginitomaculaceae</taxon>
        <taxon>Algimonas</taxon>
    </lineage>
</organism>
<name>A0ABQ5UXH3_9PROT</name>
<protein>
    <submittedName>
        <fullName evidence="2">Uncharacterized protein</fullName>
    </submittedName>
</protein>
<dbReference type="Proteomes" id="UP001161390">
    <property type="component" value="Unassembled WGS sequence"/>
</dbReference>
<sequence>MTQPIDPLALAGAKPKGKRPYFLDNPDVERVMAITMAVAQELAVMRERLDTVERLLEAKGISQADIENFQPTPEQADARGAWHQEYLARILRIYQQEIEALDKPDEPTSEDIGVELGQDG</sequence>
<gene>
    <name evidence="2" type="ORF">GCM10007854_09680</name>
</gene>
<keyword evidence="3" id="KW-1185">Reference proteome</keyword>
<feature type="region of interest" description="Disordered" evidence="1">
    <location>
        <begin position="100"/>
        <end position="120"/>
    </location>
</feature>